<organism evidence="2 3">
    <name type="scientific">Luteolibacter rhizosphaerae</name>
    <dbReference type="NCBI Taxonomy" id="2989719"/>
    <lineage>
        <taxon>Bacteria</taxon>
        <taxon>Pseudomonadati</taxon>
        <taxon>Verrucomicrobiota</taxon>
        <taxon>Verrucomicrobiia</taxon>
        <taxon>Verrucomicrobiales</taxon>
        <taxon>Verrucomicrobiaceae</taxon>
        <taxon>Luteolibacter</taxon>
    </lineage>
</organism>
<evidence type="ECO:0008006" key="4">
    <source>
        <dbReference type="Google" id="ProtNLM"/>
    </source>
</evidence>
<reference evidence="2" key="1">
    <citation type="submission" date="2022-10" db="EMBL/GenBank/DDBJ databases">
        <title>Luteolibacter sp. GHJ8, whole genome shotgun sequencing project.</title>
        <authorList>
            <person name="Zhao G."/>
            <person name="Shen L."/>
        </authorList>
    </citation>
    <scope>NUCLEOTIDE SEQUENCE</scope>
    <source>
        <strain evidence="2">GHJ8</strain>
    </source>
</reference>
<keyword evidence="3" id="KW-1185">Reference proteome</keyword>
<dbReference type="Proteomes" id="UP001165653">
    <property type="component" value="Unassembled WGS sequence"/>
</dbReference>
<accession>A0ABT3G3G6</accession>
<name>A0ABT3G3G6_9BACT</name>
<evidence type="ECO:0000256" key="1">
    <source>
        <dbReference type="SAM" id="Phobius"/>
    </source>
</evidence>
<feature type="transmembrane region" description="Helical" evidence="1">
    <location>
        <begin position="77"/>
        <end position="98"/>
    </location>
</feature>
<keyword evidence="1" id="KW-1133">Transmembrane helix</keyword>
<sequence>MSNPFQDPGASKLLSRVREDISLLRGDVTKLLTYTTRYTLPKGARELAGTARQGLLDGRSYAAQHLRSIGSSAPRQAAGVVAGAAIVGLLAVGVYALCKSERARAARLAEEDEAMDEIGI</sequence>
<protein>
    <recommendedName>
        <fullName evidence="4">DUF3618 domain-containing protein</fullName>
    </recommendedName>
</protein>
<keyword evidence="1" id="KW-0812">Transmembrane</keyword>
<evidence type="ECO:0000313" key="3">
    <source>
        <dbReference type="Proteomes" id="UP001165653"/>
    </source>
</evidence>
<gene>
    <name evidence="2" type="ORF">OJ996_12455</name>
</gene>
<dbReference type="RefSeq" id="WP_264513918.1">
    <property type="nucleotide sequence ID" value="NZ_JAPDDR010000006.1"/>
</dbReference>
<proteinExistence type="predicted"/>
<dbReference type="EMBL" id="JAPDDR010000006">
    <property type="protein sequence ID" value="MCW1914391.1"/>
    <property type="molecule type" value="Genomic_DNA"/>
</dbReference>
<keyword evidence="1" id="KW-0472">Membrane</keyword>
<evidence type="ECO:0000313" key="2">
    <source>
        <dbReference type="EMBL" id="MCW1914391.1"/>
    </source>
</evidence>
<comment type="caution">
    <text evidence="2">The sequence shown here is derived from an EMBL/GenBank/DDBJ whole genome shotgun (WGS) entry which is preliminary data.</text>
</comment>